<dbReference type="PANTHER" id="PTHR34819">
    <property type="entry name" value="LARGE CYSTEINE-RICH PERIPLASMIC PROTEIN OMCB"/>
    <property type="match status" value="1"/>
</dbReference>
<proteinExistence type="predicted"/>
<dbReference type="PANTHER" id="PTHR34819:SF3">
    <property type="entry name" value="CELL SURFACE PROTEIN"/>
    <property type="match status" value="1"/>
</dbReference>
<sequence length="468" mass="50066">MAEICNGCECTPYENVCACPPTAGITVTQPACQLLPDGRTSGNPCFVPSPTNRSYWSYKFATDTAQATRGISSFVIPICSGIHEVITTVREKIDGCGSFEVVPFTISNTDPNFGPAPEGYNWLKVETDGRFDKGVCVEYQLEIAGNYPVGMEAIKVKAANTTYTFSCNGCYLVPECPEPGQLNVLKLCEEIIEDNMATFRFSIEVFNSGGTPVENVQLTDTLLFSTNLTLGNITISDPTLTINRTVPGRILITGNLGTFDPGEIQIITYSVPVSSISGPGRYIIENTASVVSPTSQASDFCELNLSVVQLSADKCCIVSGNQITYNLTLTNTNGSPSTTASLNDTLTIPAGLTVRFSTFSNCIATFQNNSEPVPLNENIVGPRVIDIECNELIVPESGSAHRTIQLSVVSSTVLNATISNTLRSVQLNTGDTQVNLSILNVPITVENSYTASISCTNPCPSLQASNNE</sequence>
<reference evidence="2" key="1">
    <citation type="journal article" date="2019" name="Int. J. Syst. Evol. Microbiol.">
        <title>The Global Catalogue of Microorganisms (GCM) 10K type strain sequencing project: providing services to taxonomists for standard genome sequencing and annotation.</title>
        <authorList>
            <consortium name="The Broad Institute Genomics Platform"/>
            <consortium name="The Broad Institute Genome Sequencing Center for Infectious Disease"/>
            <person name="Wu L."/>
            <person name="Ma J."/>
        </authorList>
    </citation>
    <scope>NUCLEOTIDE SEQUENCE [LARGE SCALE GENOMIC DNA]</scope>
    <source>
        <strain evidence="2">CCUG 56607</strain>
    </source>
</reference>
<evidence type="ECO:0008006" key="3">
    <source>
        <dbReference type="Google" id="ProtNLM"/>
    </source>
</evidence>
<accession>A0ABW3KYN1</accession>
<dbReference type="Proteomes" id="UP001596990">
    <property type="component" value="Unassembled WGS sequence"/>
</dbReference>
<gene>
    <name evidence="1" type="ORF">ACFQ2J_01670</name>
</gene>
<evidence type="ECO:0000313" key="1">
    <source>
        <dbReference type="EMBL" id="MFD1017893.1"/>
    </source>
</evidence>
<dbReference type="NCBIfam" id="TIGR01451">
    <property type="entry name" value="B_ant_repeat"/>
    <property type="match status" value="1"/>
</dbReference>
<keyword evidence="2" id="KW-1185">Reference proteome</keyword>
<organism evidence="1 2">
    <name type="scientific">Thalassobacillus hwangdonensis</name>
    <dbReference type="NCBI Taxonomy" id="546108"/>
    <lineage>
        <taxon>Bacteria</taxon>
        <taxon>Bacillati</taxon>
        <taxon>Bacillota</taxon>
        <taxon>Bacilli</taxon>
        <taxon>Bacillales</taxon>
        <taxon>Bacillaceae</taxon>
        <taxon>Thalassobacillus</taxon>
    </lineage>
</organism>
<evidence type="ECO:0000313" key="2">
    <source>
        <dbReference type="Proteomes" id="UP001596990"/>
    </source>
</evidence>
<comment type="caution">
    <text evidence="1">The sequence shown here is derived from an EMBL/GenBank/DDBJ whole genome shotgun (WGS) entry which is preliminary data.</text>
</comment>
<dbReference type="InterPro" id="IPR047589">
    <property type="entry name" value="DUF11_rpt"/>
</dbReference>
<name>A0ABW3KYN1_9BACI</name>
<dbReference type="RefSeq" id="WP_386055990.1">
    <property type="nucleotide sequence ID" value="NZ_JBHTKL010000001.1"/>
</dbReference>
<protein>
    <recommendedName>
        <fullName evidence="3">DUF11 domain-containing protein</fullName>
    </recommendedName>
</protein>
<dbReference type="EMBL" id="JBHTKL010000001">
    <property type="protein sequence ID" value="MFD1017893.1"/>
    <property type="molecule type" value="Genomic_DNA"/>
</dbReference>
<dbReference type="InterPro" id="IPR051172">
    <property type="entry name" value="Chlamydia_OmcB"/>
</dbReference>